<evidence type="ECO:0000256" key="2">
    <source>
        <dbReference type="SAM" id="MobiDB-lite"/>
    </source>
</evidence>
<dbReference type="Pfam" id="PF00350">
    <property type="entry name" value="Dynamin_N"/>
    <property type="match status" value="1"/>
</dbReference>
<evidence type="ECO:0000256" key="1">
    <source>
        <dbReference type="SAM" id="Coils"/>
    </source>
</evidence>
<dbReference type="Proteomes" id="UP001408356">
    <property type="component" value="Unassembled WGS sequence"/>
</dbReference>
<feature type="compositionally biased region" description="Polar residues" evidence="2">
    <location>
        <begin position="969"/>
        <end position="983"/>
    </location>
</feature>
<evidence type="ECO:0000259" key="3">
    <source>
        <dbReference type="PROSITE" id="PS51388"/>
    </source>
</evidence>
<dbReference type="InterPro" id="IPR020850">
    <property type="entry name" value="GED_dom"/>
</dbReference>
<feature type="compositionally biased region" description="Low complexity" evidence="2">
    <location>
        <begin position="948"/>
        <end position="960"/>
    </location>
</feature>
<evidence type="ECO:0000313" key="4">
    <source>
        <dbReference type="EMBL" id="KAK9425191.1"/>
    </source>
</evidence>
<accession>A0ABR2VEE3</accession>
<gene>
    <name evidence="4" type="ORF">SUNI508_03331</name>
</gene>
<comment type="caution">
    <text evidence="4">The sequence shown here is derived from an EMBL/GenBank/DDBJ whole genome shotgun (WGS) entry which is preliminary data.</text>
</comment>
<feature type="region of interest" description="Disordered" evidence="2">
    <location>
        <begin position="935"/>
        <end position="983"/>
    </location>
</feature>
<dbReference type="SMART" id="SM00053">
    <property type="entry name" value="DYNc"/>
    <property type="match status" value="1"/>
</dbReference>
<feature type="region of interest" description="Disordered" evidence="2">
    <location>
        <begin position="854"/>
        <end position="876"/>
    </location>
</feature>
<reference evidence="4 5" key="1">
    <citation type="journal article" date="2024" name="J. Plant Pathol.">
        <title>Sequence and assembly of the genome of Seiridium unicorne, isolate CBS 538.82, causal agent of cypress canker disease.</title>
        <authorList>
            <person name="Scali E."/>
            <person name="Rocca G.D."/>
            <person name="Danti R."/>
            <person name="Garbelotto M."/>
            <person name="Barberini S."/>
            <person name="Baroncelli R."/>
            <person name="Emiliani G."/>
        </authorList>
    </citation>
    <scope>NUCLEOTIDE SEQUENCE [LARGE SCALE GENOMIC DNA]</scope>
    <source>
        <strain evidence="4 5">BM-138-508</strain>
    </source>
</reference>
<dbReference type="InterPro" id="IPR022812">
    <property type="entry name" value="Dynamin"/>
</dbReference>
<proteinExistence type="predicted"/>
<keyword evidence="5" id="KW-1185">Reference proteome</keyword>
<sequence length="983" mass="107622">MAADQSNGSHTTSGNVGIDKVRIDQLLGDQKQISEVIANVERFGIGPRPSPPRIIVAGNRSSGKSSVLRAISGLRFPLGLEVRPQFATEVTLRPDSRSVVSAQIRRLSDAGDHVVPFQSIRCDGAELSDIIKTAINIMVTQRNDPSTTMLQVEIRGPDVPHVTFVDLPGFFPSDKEHLGPSRPLVASHLLQHYTAHDNTVLLAVISATHQVNVQTALEKVLTCDQSGKKTIGVITKPDMLQPGSQAEETILHVAKLPRFHTLRNRDRSQEEDTNQKVELREAVFFGSESWALIPSQNLGAVSLRSKIANVLSCNIAHYTSSLTKNIEAGISNRQKQLDDLGQSRPTLKESRLHVHRLASRLEAISIQALDGDYRDEFFGGIFVEKKRGASGPRRIRKLRTVLQDMNLAFSHVLGTRGCQRIFTDMENQSRTDHDHGLDMPSHIKVLVDIFHLEEPEIVSFQVAAAEIRTAVLVNGLGLNPGSSFDRMVVELFKIQSQKWESIAQCYLRLVLDAALAFTKELLAYTAGPSSATYNAILLEKLVPFFDNKARVLNAKLQELLRPHRNGRFHKLHASNLPCSARQLHKAPAHPPSNATEFGNTIKQQASESNLRTPFSAEQLIERSQSHYEASDSSILHASSLRTFAENMVVLAVENCLLEDIPGIFTTEDVLQMDDDEILLLTRESEDIASRRSLLQEECDVLNNNLKVLRPILHEHKSGMMSQPDEPVVDPSLIAATTTRDGSDMDTSEINGYTAHNCIKLWESAEANLEQIQQELQIMKAKLQTMGCNEGSNVTDTGRENIAEESGQCQESASFLDSDSSSTGRFTPDSSSDSQDGLLVEKWFTVFNSQIRQELVKNDQMPSKANKEELRSGHGTSRNIQPTEVIKFGAPTPIPTVPGPRVYGVSKAPSGISPFGGDISSVSPFARLQPYQGDGSIFARTATGHESSDGGTSSSSSSAASKDPRAGGSNAANPITTAGAHLQT</sequence>
<dbReference type="InterPro" id="IPR001401">
    <property type="entry name" value="Dynamin_GTPase"/>
</dbReference>
<name>A0ABR2VEE3_9PEZI</name>
<dbReference type="Gene3D" id="3.40.50.300">
    <property type="entry name" value="P-loop containing nucleotide triphosphate hydrolases"/>
    <property type="match status" value="1"/>
</dbReference>
<keyword evidence="1" id="KW-0175">Coiled coil</keyword>
<dbReference type="PANTHER" id="PTHR11566">
    <property type="entry name" value="DYNAMIN"/>
    <property type="match status" value="1"/>
</dbReference>
<organism evidence="4 5">
    <name type="scientific">Seiridium unicorne</name>
    <dbReference type="NCBI Taxonomy" id="138068"/>
    <lineage>
        <taxon>Eukaryota</taxon>
        <taxon>Fungi</taxon>
        <taxon>Dikarya</taxon>
        <taxon>Ascomycota</taxon>
        <taxon>Pezizomycotina</taxon>
        <taxon>Sordariomycetes</taxon>
        <taxon>Xylariomycetidae</taxon>
        <taxon>Amphisphaeriales</taxon>
        <taxon>Sporocadaceae</taxon>
        <taxon>Seiridium</taxon>
    </lineage>
</organism>
<dbReference type="InterPro" id="IPR027417">
    <property type="entry name" value="P-loop_NTPase"/>
</dbReference>
<dbReference type="PANTHER" id="PTHR11566:SF149">
    <property type="entry name" value="GTPASE, PUTATIVE (AFU_ORTHOLOGUE AFUA_6G11890)-RELATED"/>
    <property type="match status" value="1"/>
</dbReference>
<dbReference type="PRINTS" id="PR00195">
    <property type="entry name" value="DYNAMIN"/>
</dbReference>
<feature type="compositionally biased region" description="Polar residues" evidence="2">
    <location>
        <begin position="822"/>
        <end position="834"/>
    </location>
</feature>
<evidence type="ECO:0000313" key="5">
    <source>
        <dbReference type="Proteomes" id="UP001408356"/>
    </source>
</evidence>
<dbReference type="InterPro" id="IPR045063">
    <property type="entry name" value="Dynamin_N"/>
</dbReference>
<dbReference type="PROSITE" id="PS51388">
    <property type="entry name" value="GED"/>
    <property type="match status" value="1"/>
</dbReference>
<feature type="region of interest" description="Disordered" evidence="2">
    <location>
        <begin position="803"/>
        <end position="834"/>
    </location>
</feature>
<feature type="coiled-coil region" evidence="1">
    <location>
        <begin position="761"/>
        <end position="788"/>
    </location>
</feature>
<dbReference type="EMBL" id="JARVKF010000024">
    <property type="protein sequence ID" value="KAK9425191.1"/>
    <property type="molecule type" value="Genomic_DNA"/>
</dbReference>
<dbReference type="SUPFAM" id="SSF52540">
    <property type="entry name" value="P-loop containing nucleoside triphosphate hydrolases"/>
    <property type="match status" value="1"/>
</dbReference>
<feature type="compositionally biased region" description="Low complexity" evidence="2">
    <location>
        <begin position="811"/>
        <end position="821"/>
    </location>
</feature>
<feature type="domain" description="GED" evidence="3">
    <location>
        <begin position="616"/>
        <end position="716"/>
    </location>
</feature>
<protein>
    <submittedName>
        <fullName evidence="4">GED domain-containing protein</fullName>
    </submittedName>
</protein>